<comment type="similarity">
    <text evidence="1 2">Belongs to the serpin family.</text>
</comment>
<protein>
    <recommendedName>
        <fullName evidence="3">Serpin domain-containing protein</fullName>
    </recommendedName>
</protein>
<dbReference type="InterPro" id="IPR042185">
    <property type="entry name" value="Serpin_sf_2"/>
</dbReference>
<evidence type="ECO:0000256" key="2">
    <source>
        <dbReference type="RuleBase" id="RU000411"/>
    </source>
</evidence>
<organism evidence="4 5">
    <name type="scientific">Mesorhabditis spiculigera</name>
    <dbReference type="NCBI Taxonomy" id="96644"/>
    <lineage>
        <taxon>Eukaryota</taxon>
        <taxon>Metazoa</taxon>
        <taxon>Ecdysozoa</taxon>
        <taxon>Nematoda</taxon>
        <taxon>Chromadorea</taxon>
        <taxon>Rhabditida</taxon>
        <taxon>Rhabditina</taxon>
        <taxon>Rhabditomorpha</taxon>
        <taxon>Rhabditoidea</taxon>
        <taxon>Rhabditidae</taxon>
        <taxon>Mesorhabditinae</taxon>
        <taxon>Mesorhabditis</taxon>
    </lineage>
</organism>
<proteinExistence type="inferred from homology"/>
<dbReference type="PANTHER" id="PTHR11461:SF211">
    <property type="entry name" value="GH10112P-RELATED"/>
    <property type="match status" value="1"/>
</dbReference>
<keyword evidence="5" id="KW-1185">Reference proteome</keyword>
<evidence type="ECO:0000313" key="4">
    <source>
        <dbReference type="EMBL" id="CAJ0571178.1"/>
    </source>
</evidence>
<sequence length="364" mass="40318">MTAEASAHFAVELLKLNNNEKSFVFSPYSLATALAIVHAGAGGHTRQEMANVLLKGCNDEEVAKHYSGLFHVLGSANPADITIEVANKFFVDNKAELKKAYHDKVAKLYAASAENHNFEDGEGAAKIVNNYCEEKTHGKIKDVVSADMFRDAIAVLINAVYFKGMWASPFSKDATREDDFHGVNGVRKEHFMYRGELRVGLNFSDPNVQVCALPYKDGAYKMWFFLPKEGLPLKDWLNGLTGEKLIDLMKNATSDKCNVMLPRFKIESTMPAKENLEAIGLNEVFTNDANLCEICEIPLKVSDVIHKAMIEVNEEGAEAAAVTGLVMRKCLSASLRPPNQFFATRPFSYAISYGNDVLFYGVKH</sequence>
<name>A0AA36CL98_9BILA</name>
<dbReference type="AlphaFoldDB" id="A0AA36CL98"/>
<dbReference type="SMART" id="SM00093">
    <property type="entry name" value="SERPIN"/>
    <property type="match status" value="1"/>
</dbReference>
<comment type="caution">
    <text evidence="4">The sequence shown here is derived from an EMBL/GenBank/DDBJ whole genome shotgun (WGS) entry which is preliminary data.</text>
</comment>
<dbReference type="InterPro" id="IPR000215">
    <property type="entry name" value="Serpin_fam"/>
</dbReference>
<evidence type="ECO:0000313" key="5">
    <source>
        <dbReference type="Proteomes" id="UP001177023"/>
    </source>
</evidence>
<evidence type="ECO:0000256" key="1">
    <source>
        <dbReference type="ARBA" id="ARBA00009500"/>
    </source>
</evidence>
<feature type="non-terminal residue" evidence="4">
    <location>
        <position position="1"/>
    </location>
</feature>
<dbReference type="GO" id="GO:0005615">
    <property type="term" value="C:extracellular space"/>
    <property type="evidence" value="ECO:0007669"/>
    <property type="project" value="InterPro"/>
</dbReference>
<dbReference type="InterPro" id="IPR042178">
    <property type="entry name" value="Serpin_sf_1"/>
</dbReference>
<dbReference type="Gene3D" id="2.30.39.10">
    <property type="entry name" value="Alpha-1-antitrypsin, domain 1"/>
    <property type="match status" value="1"/>
</dbReference>
<dbReference type="PANTHER" id="PTHR11461">
    <property type="entry name" value="SERINE PROTEASE INHIBITOR, SERPIN"/>
    <property type="match status" value="1"/>
</dbReference>
<dbReference type="Proteomes" id="UP001177023">
    <property type="component" value="Unassembled WGS sequence"/>
</dbReference>
<gene>
    <name evidence="4" type="ORF">MSPICULIGERA_LOCUS9600</name>
</gene>
<feature type="domain" description="Serpin" evidence="3">
    <location>
        <begin position="7"/>
        <end position="361"/>
    </location>
</feature>
<reference evidence="4" key="1">
    <citation type="submission" date="2023-06" db="EMBL/GenBank/DDBJ databases">
        <authorList>
            <person name="Delattre M."/>
        </authorList>
    </citation>
    <scope>NUCLEOTIDE SEQUENCE</scope>
    <source>
        <strain evidence="4">AF72</strain>
    </source>
</reference>
<dbReference type="InterPro" id="IPR023796">
    <property type="entry name" value="Serpin_dom"/>
</dbReference>
<evidence type="ECO:0000259" key="3">
    <source>
        <dbReference type="SMART" id="SM00093"/>
    </source>
</evidence>
<dbReference type="InterPro" id="IPR036186">
    <property type="entry name" value="Serpin_sf"/>
</dbReference>
<dbReference type="GO" id="GO:0004867">
    <property type="term" value="F:serine-type endopeptidase inhibitor activity"/>
    <property type="evidence" value="ECO:0007669"/>
    <property type="project" value="InterPro"/>
</dbReference>
<dbReference type="Pfam" id="PF00079">
    <property type="entry name" value="Serpin"/>
    <property type="match status" value="1"/>
</dbReference>
<accession>A0AA36CL98</accession>
<dbReference type="SUPFAM" id="SSF56574">
    <property type="entry name" value="Serpins"/>
    <property type="match status" value="1"/>
</dbReference>
<dbReference type="Gene3D" id="3.30.497.10">
    <property type="entry name" value="Antithrombin, subunit I, domain 2"/>
    <property type="match status" value="1"/>
</dbReference>
<dbReference type="EMBL" id="CATQJA010002545">
    <property type="protein sequence ID" value="CAJ0571178.1"/>
    <property type="molecule type" value="Genomic_DNA"/>
</dbReference>